<name>A0A3B0WRH7_9ZZZZ</name>
<dbReference type="InterPro" id="IPR011990">
    <property type="entry name" value="TPR-like_helical_dom_sf"/>
</dbReference>
<dbReference type="Gene3D" id="1.25.40.10">
    <property type="entry name" value="Tetratricopeptide repeat domain"/>
    <property type="match status" value="1"/>
</dbReference>
<proteinExistence type="predicted"/>
<dbReference type="AlphaFoldDB" id="A0A3B0WRH7"/>
<sequence length="455" mass="50995">MLIKQPFVSGGSLNMCGPFETSAIKSYHIKFTVILCISFLLQSCASYGQHATTMRDGLLTGRPDLSLAIAEKEDSQQTKVIASLDKGILRRVNGDFSGSNQILEVAKQKIEELYGVSITENLAAVAINETLRSYEGDRYEQLLLHAYMAMNYIQLGQVDGARVEMLQANVKMMEWGDEPEEDGFIRYLEGIIYESLGEYDDALISYRKAFTVYKEKGGNQYPVASSGLKKDLLRLLAWQGLWSEYKSYKKEFNMTNFKAAKASNKFGEVVVILNNGLAPIRGETVLSIFSTEIQQNLSVAFPVYKQAKQSLYDAQVSVGDKQYNMESVEDVDALARYSLEQAMPGIMLRATARAVVKYNTQHTANKNSSLAGFLMTITNLVTERADTRSWTTLPQEIELKRIVLPVGEHNVQIQMKNASGQTIDVMNEKVIIKPKQTSFVIKHWNTPIPKIIAKK</sequence>
<gene>
    <name evidence="1" type="ORF">MNBD_GAMMA05-1732</name>
</gene>
<dbReference type="EMBL" id="UOFE01000047">
    <property type="protein sequence ID" value="VAW55190.1"/>
    <property type="molecule type" value="Genomic_DNA"/>
</dbReference>
<dbReference type="SUPFAM" id="SSF48452">
    <property type="entry name" value="TPR-like"/>
    <property type="match status" value="1"/>
</dbReference>
<accession>A0A3B0WRH7</accession>
<evidence type="ECO:0000313" key="1">
    <source>
        <dbReference type="EMBL" id="VAW55190.1"/>
    </source>
</evidence>
<protein>
    <recommendedName>
        <fullName evidence="2">Tetratricopeptide repeat protein</fullName>
    </recommendedName>
</protein>
<evidence type="ECO:0008006" key="2">
    <source>
        <dbReference type="Google" id="ProtNLM"/>
    </source>
</evidence>
<organism evidence="1">
    <name type="scientific">hydrothermal vent metagenome</name>
    <dbReference type="NCBI Taxonomy" id="652676"/>
    <lineage>
        <taxon>unclassified sequences</taxon>
        <taxon>metagenomes</taxon>
        <taxon>ecological metagenomes</taxon>
    </lineage>
</organism>
<reference evidence="1" key="1">
    <citation type="submission" date="2018-06" db="EMBL/GenBank/DDBJ databases">
        <authorList>
            <person name="Zhirakovskaya E."/>
        </authorList>
    </citation>
    <scope>NUCLEOTIDE SEQUENCE</scope>
</reference>